<name>A0A9W6JUG9_9HYPH</name>
<feature type="transmembrane region" description="Helical" evidence="8">
    <location>
        <begin position="389"/>
        <end position="409"/>
    </location>
</feature>
<protein>
    <submittedName>
        <fullName evidence="9">Trk system potassium uptake protein</fullName>
    </submittedName>
</protein>
<keyword evidence="2" id="KW-0813">Transport</keyword>
<feature type="transmembrane region" description="Helical" evidence="8">
    <location>
        <begin position="67"/>
        <end position="88"/>
    </location>
</feature>
<keyword evidence="7 8" id="KW-0472">Membrane</keyword>
<comment type="caution">
    <text evidence="9">The sequence shown here is derived from an EMBL/GenBank/DDBJ whole genome shotgun (WGS) entry which is preliminary data.</text>
</comment>
<sequence>MIALARYGAAAACVVTVFLLAAAMGALLRHEDGAAAFLATALLTVFGAGAVYLGLRNVKAQLGRLSSFALLLVLWLGIPAIAAFPIYATTPFTFAQSWFEAILTFTTTGGGAIHDVDALPRATLGWLLTLQWTGGLLTLVGFVAVLGPAGVGGLPDHAERSHLLRRSGATSLSDALRQVLPFYFGATVVCTVMLYAVGLRVFDALGLAGAALSTGSVLPDADGMAAYGHFAVKLVMMLFMLVGGTSILWHRMLLTRRFRLALGQQENLGVVLASLVIGILAAAGWYATPIGHQSLPLALEDGLFTGIALVTTTAIEPHAGAFAVLPLVLVLVVVFVGGASFSSAGGIKMYRAAAMAVQSSLELERLVHPNAVHPRRLGQQSITMQMMKAIWLCFGVACCVVVMLTAAIAPAMPSFESALVAIVAAISNAGPIYSAGWTEGVVWPDWIALPTYAQLILAIAMILGRLEILVVVGLAHFAFWRR</sequence>
<feature type="transmembrane region" description="Helical" evidence="8">
    <location>
        <begin position="226"/>
        <end position="248"/>
    </location>
</feature>
<evidence type="ECO:0000256" key="7">
    <source>
        <dbReference type="ARBA" id="ARBA00023136"/>
    </source>
</evidence>
<evidence type="ECO:0000256" key="2">
    <source>
        <dbReference type="ARBA" id="ARBA00022448"/>
    </source>
</evidence>
<comment type="subcellular location">
    <subcellularLocation>
        <location evidence="1">Cell membrane</location>
        <topology evidence="1">Multi-pass membrane protein</topology>
    </subcellularLocation>
</comment>
<dbReference type="Pfam" id="PF02386">
    <property type="entry name" value="TrkH"/>
    <property type="match status" value="2"/>
</dbReference>
<keyword evidence="5 8" id="KW-1133">Transmembrane helix</keyword>
<feature type="transmembrane region" description="Helical" evidence="8">
    <location>
        <begin position="268"/>
        <end position="287"/>
    </location>
</feature>
<feature type="transmembrane region" description="Helical" evidence="8">
    <location>
        <begin position="175"/>
        <end position="197"/>
    </location>
</feature>
<accession>A0A9W6JUG9</accession>
<evidence type="ECO:0000256" key="5">
    <source>
        <dbReference type="ARBA" id="ARBA00022989"/>
    </source>
</evidence>
<dbReference type="AlphaFoldDB" id="A0A9W6JUG9"/>
<organism evidence="9 10">
    <name type="scientific">Ancylobacter defluvii</name>
    <dbReference type="NCBI Taxonomy" id="1282440"/>
    <lineage>
        <taxon>Bacteria</taxon>
        <taxon>Pseudomonadati</taxon>
        <taxon>Pseudomonadota</taxon>
        <taxon>Alphaproteobacteria</taxon>
        <taxon>Hyphomicrobiales</taxon>
        <taxon>Xanthobacteraceae</taxon>
        <taxon>Ancylobacter</taxon>
    </lineage>
</organism>
<keyword evidence="6" id="KW-0406">Ion transport</keyword>
<dbReference type="PANTHER" id="PTHR32024:SF3">
    <property type="entry name" value="TRK SYSTEM POTASSIUM UPTAKE PROTEIN"/>
    <property type="match status" value="1"/>
</dbReference>
<dbReference type="InterPro" id="IPR003445">
    <property type="entry name" value="Cat_transpt"/>
</dbReference>
<feature type="transmembrane region" description="Helical" evidence="8">
    <location>
        <begin position="452"/>
        <end position="479"/>
    </location>
</feature>
<evidence type="ECO:0000313" key="10">
    <source>
        <dbReference type="Proteomes" id="UP001143330"/>
    </source>
</evidence>
<evidence type="ECO:0000313" key="9">
    <source>
        <dbReference type="EMBL" id="GLK84105.1"/>
    </source>
</evidence>
<dbReference type="PANTHER" id="PTHR32024">
    <property type="entry name" value="TRK SYSTEM POTASSIUM UPTAKE PROTEIN TRKG-RELATED"/>
    <property type="match status" value="1"/>
</dbReference>
<keyword evidence="10" id="KW-1185">Reference proteome</keyword>
<feature type="transmembrane region" description="Helical" evidence="8">
    <location>
        <begin position="132"/>
        <end position="154"/>
    </location>
</feature>
<reference evidence="9" key="2">
    <citation type="submission" date="2023-01" db="EMBL/GenBank/DDBJ databases">
        <authorList>
            <person name="Sun Q."/>
            <person name="Evtushenko L."/>
        </authorList>
    </citation>
    <scope>NUCLEOTIDE SEQUENCE</scope>
    <source>
        <strain evidence="9">VKM B-2789</strain>
    </source>
</reference>
<evidence type="ECO:0000256" key="4">
    <source>
        <dbReference type="ARBA" id="ARBA00022692"/>
    </source>
</evidence>
<dbReference type="GO" id="GO:0005886">
    <property type="term" value="C:plasma membrane"/>
    <property type="evidence" value="ECO:0007669"/>
    <property type="project" value="UniProtKB-SubCell"/>
</dbReference>
<dbReference type="Proteomes" id="UP001143330">
    <property type="component" value="Unassembled WGS sequence"/>
</dbReference>
<keyword evidence="4 8" id="KW-0812">Transmembrane</keyword>
<gene>
    <name evidence="9" type="primary">trkH</name>
    <name evidence="9" type="ORF">GCM10017653_21750</name>
</gene>
<evidence type="ECO:0000256" key="3">
    <source>
        <dbReference type="ARBA" id="ARBA00022475"/>
    </source>
</evidence>
<evidence type="ECO:0000256" key="1">
    <source>
        <dbReference type="ARBA" id="ARBA00004651"/>
    </source>
</evidence>
<dbReference type="RefSeq" id="WP_213358415.1">
    <property type="nucleotide sequence ID" value="NZ_BSFM01000012.1"/>
</dbReference>
<reference evidence="9" key="1">
    <citation type="journal article" date="2014" name="Int. J. Syst. Evol. Microbiol.">
        <title>Complete genome sequence of Corynebacterium casei LMG S-19264T (=DSM 44701T), isolated from a smear-ripened cheese.</title>
        <authorList>
            <consortium name="US DOE Joint Genome Institute (JGI-PGF)"/>
            <person name="Walter F."/>
            <person name="Albersmeier A."/>
            <person name="Kalinowski J."/>
            <person name="Ruckert C."/>
        </authorList>
    </citation>
    <scope>NUCLEOTIDE SEQUENCE</scope>
    <source>
        <strain evidence="9">VKM B-2789</strain>
    </source>
</reference>
<dbReference type="GO" id="GO:0008324">
    <property type="term" value="F:monoatomic cation transmembrane transporter activity"/>
    <property type="evidence" value="ECO:0007669"/>
    <property type="project" value="InterPro"/>
</dbReference>
<dbReference type="EMBL" id="BSFM01000012">
    <property type="protein sequence ID" value="GLK84105.1"/>
    <property type="molecule type" value="Genomic_DNA"/>
</dbReference>
<feature type="transmembrane region" description="Helical" evidence="8">
    <location>
        <begin position="319"/>
        <end position="341"/>
    </location>
</feature>
<dbReference type="GO" id="GO:0030001">
    <property type="term" value="P:metal ion transport"/>
    <property type="evidence" value="ECO:0007669"/>
    <property type="project" value="UniProtKB-ARBA"/>
</dbReference>
<keyword evidence="3" id="KW-1003">Cell membrane</keyword>
<feature type="transmembrane region" description="Helical" evidence="8">
    <location>
        <begin position="35"/>
        <end position="55"/>
    </location>
</feature>
<proteinExistence type="predicted"/>
<evidence type="ECO:0000256" key="8">
    <source>
        <dbReference type="SAM" id="Phobius"/>
    </source>
</evidence>
<evidence type="ECO:0000256" key="6">
    <source>
        <dbReference type="ARBA" id="ARBA00023065"/>
    </source>
</evidence>